<comment type="subcellular location">
    <subcellularLocation>
        <location evidence="1 10">Cell membrane</location>
        <topology evidence="1 10">Multi-pass membrane protein</topology>
    </subcellularLocation>
</comment>
<dbReference type="GO" id="GO:0062054">
    <property type="term" value="F:fluoride channel activity"/>
    <property type="evidence" value="ECO:0007669"/>
    <property type="project" value="UniProtKB-UniRule"/>
</dbReference>
<proteinExistence type="inferred from homology"/>
<reference evidence="11 12" key="1">
    <citation type="submission" date="2016-01" db="EMBL/GenBank/DDBJ databases">
        <title>Complete genome sequence of strain Lentibacillus amyloliquefaciens LAM0015T isolated from saline sediment.</title>
        <authorList>
            <person name="Wang J.-L."/>
            <person name="He M.-X."/>
        </authorList>
    </citation>
    <scope>NUCLEOTIDE SEQUENCE [LARGE SCALE GENOMIC DNA]</scope>
    <source>
        <strain evidence="11 12">LAM0015</strain>
    </source>
</reference>
<evidence type="ECO:0000313" key="11">
    <source>
        <dbReference type="EMBL" id="ALX49630.1"/>
    </source>
</evidence>
<feature type="binding site" evidence="10">
    <location>
        <position position="74"/>
    </location>
    <ligand>
        <name>Na(+)</name>
        <dbReference type="ChEBI" id="CHEBI:29101"/>
        <note>structural</note>
    </ligand>
</feature>
<evidence type="ECO:0000313" key="12">
    <source>
        <dbReference type="Proteomes" id="UP000050331"/>
    </source>
</evidence>
<dbReference type="InterPro" id="IPR003691">
    <property type="entry name" value="FluC"/>
</dbReference>
<dbReference type="Pfam" id="PF02537">
    <property type="entry name" value="CRCB"/>
    <property type="match status" value="1"/>
</dbReference>
<keyword evidence="10" id="KW-0479">Metal-binding</keyword>
<keyword evidence="2 10" id="KW-1003">Cell membrane</keyword>
<dbReference type="AlphaFoldDB" id="A0A0U4FLU0"/>
<dbReference type="KEGG" id="lao:AOX59_14280"/>
<keyword evidence="10" id="KW-0915">Sodium</keyword>
<dbReference type="GO" id="GO:0005886">
    <property type="term" value="C:plasma membrane"/>
    <property type="evidence" value="ECO:0007669"/>
    <property type="project" value="UniProtKB-SubCell"/>
</dbReference>
<dbReference type="STRING" id="1472767.AOX59_14280"/>
<comment type="function">
    <text evidence="9 10">Fluoride-specific ion channel. Important for reducing fluoride concentration in the cell, thus reducing its toxicity.</text>
</comment>
<dbReference type="PANTHER" id="PTHR28259:SF1">
    <property type="entry name" value="FLUORIDE EXPORT PROTEIN 1-RELATED"/>
    <property type="match status" value="1"/>
</dbReference>
<dbReference type="OrthoDB" id="9799631at2"/>
<sequence>MQVLLVMAGGFLGAVVRFALSDWLYAGEFPLNTLIINLAGCLFLGWFLTFVSQSGKLKPGIALLIGTGFTGSFTTFSTFSLEAMNLLQQGFAFQVILYIIASTGGGLLLAYAGFKLAVFHDRSGADDE</sequence>
<evidence type="ECO:0000256" key="5">
    <source>
        <dbReference type="ARBA" id="ARBA00023136"/>
    </source>
</evidence>
<comment type="activity regulation">
    <text evidence="10">Na(+) is not transported, but it plays an essential structural role and its presence is essential for fluoride channel function.</text>
</comment>
<evidence type="ECO:0000256" key="4">
    <source>
        <dbReference type="ARBA" id="ARBA00022989"/>
    </source>
</evidence>
<keyword evidence="5 10" id="KW-0472">Membrane</keyword>
<dbReference type="GO" id="GO:0046872">
    <property type="term" value="F:metal ion binding"/>
    <property type="evidence" value="ECO:0007669"/>
    <property type="project" value="UniProtKB-KW"/>
</dbReference>
<dbReference type="HAMAP" id="MF_00454">
    <property type="entry name" value="FluC"/>
    <property type="match status" value="1"/>
</dbReference>
<dbReference type="NCBIfam" id="TIGR00494">
    <property type="entry name" value="crcB"/>
    <property type="match status" value="1"/>
</dbReference>
<evidence type="ECO:0000256" key="6">
    <source>
        <dbReference type="ARBA" id="ARBA00023303"/>
    </source>
</evidence>
<organism evidence="11 12">
    <name type="scientific">Lentibacillus amyloliquefaciens</name>
    <dbReference type="NCBI Taxonomy" id="1472767"/>
    <lineage>
        <taxon>Bacteria</taxon>
        <taxon>Bacillati</taxon>
        <taxon>Bacillota</taxon>
        <taxon>Bacilli</taxon>
        <taxon>Bacillales</taxon>
        <taxon>Bacillaceae</taxon>
        <taxon>Lentibacillus</taxon>
    </lineage>
</organism>
<keyword evidence="10" id="KW-0406">Ion transport</keyword>
<name>A0A0U4FLU0_9BACI</name>
<gene>
    <name evidence="10" type="primary">fluC</name>
    <name evidence="10" type="synonym">crcB</name>
    <name evidence="11" type="ORF">AOX59_14280</name>
</gene>
<comment type="similarity">
    <text evidence="7 10">Belongs to the fluoride channel Fluc/FEX (TC 1.A.43) family.</text>
</comment>
<keyword evidence="12" id="KW-1185">Reference proteome</keyword>
<feature type="transmembrane region" description="Helical" evidence="10">
    <location>
        <begin position="91"/>
        <end position="114"/>
    </location>
</feature>
<feature type="transmembrane region" description="Helical" evidence="10">
    <location>
        <begin position="60"/>
        <end position="79"/>
    </location>
</feature>
<evidence type="ECO:0000256" key="9">
    <source>
        <dbReference type="ARBA" id="ARBA00049940"/>
    </source>
</evidence>
<evidence type="ECO:0000256" key="2">
    <source>
        <dbReference type="ARBA" id="ARBA00022475"/>
    </source>
</evidence>
<feature type="binding site" evidence="10">
    <location>
        <position position="71"/>
    </location>
    <ligand>
        <name>Na(+)</name>
        <dbReference type="ChEBI" id="CHEBI:29101"/>
        <note>structural</note>
    </ligand>
</feature>
<dbReference type="EMBL" id="CP013862">
    <property type="protein sequence ID" value="ALX49630.1"/>
    <property type="molecule type" value="Genomic_DNA"/>
</dbReference>
<evidence type="ECO:0000256" key="8">
    <source>
        <dbReference type="ARBA" id="ARBA00035585"/>
    </source>
</evidence>
<keyword evidence="10" id="KW-0813">Transport</keyword>
<keyword evidence="4 10" id="KW-1133">Transmembrane helix</keyword>
<evidence type="ECO:0000256" key="7">
    <source>
        <dbReference type="ARBA" id="ARBA00035120"/>
    </source>
</evidence>
<keyword evidence="6 10" id="KW-0407">Ion channel</keyword>
<evidence type="ECO:0000256" key="10">
    <source>
        <dbReference type="HAMAP-Rule" id="MF_00454"/>
    </source>
</evidence>
<dbReference type="Proteomes" id="UP000050331">
    <property type="component" value="Chromosome"/>
</dbReference>
<evidence type="ECO:0000256" key="3">
    <source>
        <dbReference type="ARBA" id="ARBA00022692"/>
    </source>
</evidence>
<keyword evidence="3 10" id="KW-0812">Transmembrane</keyword>
<protein>
    <recommendedName>
        <fullName evidence="10">Fluoride-specific ion channel FluC</fullName>
    </recommendedName>
</protein>
<evidence type="ECO:0000256" key="1">
    <source>
        <dbReference type="ARBA" id="ARBA00004651"/>
    </source>
</evidence>
<accession>A0A0U4FLU0</accession>
<comment type="catalytic activity">
    <reaction evidence="8">
        <text>fluoride(in) = fluoride(out)</text>
        <dbReference type="Rhea" id="RHEA:76159"/>
        <dbReference type="ChEBI" id="CHEBI:17051"/>
    </reaction>
    <physiologicalReaction direction="left-to-right" evidence="8">
        <dbReference type="Rhea" id="RHEA:76160"/>
    </physiologicalReaction>
</comment>
<dbReference type="GO" id="GO:0140114">
    <property type="term" value="P:cellular detoxification of fluoride"/>
    <property type="evidence" value="ECO:0007669"/>
    <property type="project" value="UniProtKB-UniRule"/>
</dbReference>
<dbReference type="PANTHER" id="PTHR28259">
    <property type="entry name" value="FLUORIDE EXPORT PROTEIN 1-RELATED"/>
    <property type="match status" value="1"/>
</dbReference>
<feature type="transmembrane region" description="Helical" evidence="10">
    <location>
        <begin position="29"/>
        <end position="48"/>
    </location>
</feature>